<evidence type="ECO:0000256" key="4">
    <source>
        <dbReference type="SAM" id="MobiDB-lite"/>
    </source>
</evidence>
<dbReference type="InterPro" id="IPR013094">
    <property type="entry name" value="AB_hydrolase_3"/>
</dbReference>
<dbReference type="InterPro" id="IPR033140">
    <property type="entry name" value="Lipase_GDXG_put_SER_AS"/>
</dbReference>
<reference evidence="6 7" key="1">
    <citation type="journal article" date="2006" name="Science">
        <title>Phytophthora genome sequences uncover evolutionary origins and mechanisms of pathogenesis.</title>
        <authorList>
            <person name="Tyler B.M."/>
            <person name="Tripathy S."/>
            <person name="Zhang X."/>
            <person name="Dehal P."/>
            <person name="Jiang R.H."/>
            <person name="Aerts A."/>
            <person name="Arredondo F.D."/>
            <person name="Baxter L."/>
            <person name="Bensasson D."/>
            <person name="Beynon J.L."/>
            <person name="Chapman J."/>
            <person name="Damasceno C.M."/>
            <person name="Dorrance A.E."/>
            <person name="Dou D."/>
            <person name="Dickerman A.W."/>
            <person name="Dubchak I.L."/>
            <person name="Garbelotto M."/>
            <person name="Gijzen M."/>
            <person name="Gordon S.G."/>
            <person name="Govers F."/>
            <person name="Grunwald N.J."/>
            <person name="Huang W."/>
            <person name="Ivors K.L."/>
            <person name="Jones R.W."/>
            <person name="Kamoun S."/>
            <person name="Krampis K."/>
            <person name="Lamour K.H."/>
            <person name="Lee M.K."/>
            <person name="McDonald W.H."/>
            <person name="Medina M."/>
            <person name="Meijer H.J."/>
            <person name="Nordberg E.K."/>
            <person name="Maclean D.J."/>
            <person name="Ospina-Giraldo M.D."/>
            <person name="Morris P.F."/>
            <person name="Phuntumart V."/>
            <person name="Putnam N.H."/>
            <person name="Rash S."/>
            <person name="Rose J.K."/>
            <person name="Sakihama Y."/>
            <person name="Salamov A.A."/>
            <person name="Savidor A."/>
            <person name="Scheuring C.F."/>
            <person name="Smith B.M."/>
            <person name="Sobral B.W."/>
            <person name="Terry A."/>
            <person name="Torto-Alalibo T.A."/>
            <person name="Win J."/>
            <person name="Xu Z."/>
            <person name="Zhang H."/>
            <person name="Grigoriev I.V."/>
            <person name="Rokhsar D.S."/>
            <person name="Boore J.L."/>
        </authorList>
    </citation>
    <scope>NUCLEOTIDE SEQUENCE [LARGE SCALE GENOMIC DNA]</scope>
    <source>
        <strain evidence="6 7">P6497</strain>
    </source>
</reference>
<dbReference type="RefSeq" id="XP_009521504.1">
    <property type="nucleotide sequence ID" value="XM_009523209.1"/>
</dbReference>
<dbReference type="KEGG" id="psoj:PHYSODRAFT_327132"/>
<feature type="domain" description="Alpha/beta hydrolase fold-3" evidence="5">
    <location>
        <begin position="4"/>
        <end position="111"/>
    </location>
</feature>
<dbReference type="Pfam" id="PF07859">
    <property type="entry name" value="Abhydrolase_3"/>
    <property type="match status" value="1"/>
</dbReference>
<dbReference type="Proteomes" id="UP000002640">
    <property type="component" value="Unassembled WGS sequence"/>
</dbReference>
<feature type="active site" evidence="3">
    <location>
        <position position="50"/>
    </location>
</feature>
<dbReference type="STRING" id="1094619.G4YY48"/>
<dbReference type="Gene3D" id="3.40.50.1820">
    <property type="entry name" value="alpha/beta hydrolase"/>
    <property type="match status" value="1"/>
</dbReference>
<evidence type="ECO:0000313" key="7">
    <source>
        <dbReference type="Proteomes" id="UP000002640"/>
    </source>
</evidence>
<dbReference type="PANTHER" id="PTHR48081">
    <property type="entry name" value="AB HYDROLASE SUPERFAMILY PROTEIN C4A8.06C"/>
    <property type="match status" value="1"/>
</dbReference>
<proteinExistence type="inferred from homology"/>
<keyword evidence="2" id="KW-0378">Hydrolase</keyword>
<evidence type="ECO:0000313" key="6">
    <source>
        <dbReference type="EMBL" id="EGZ26216.1"/>
    </source>
</evidence>
<evidence type="ECO:0000256" key="1">
    <source>
        <dbReference type="ARBA" id="ARBA00010515"/>
    </source>
</evidence>
<feature type="compositionally biased region" description="Polar residues" evidence="4">
    <location>
        <begin position="190"/>
        <end position="200"/>
    </location>
</feature>
<dbReference type="InParanoid" id="G4YY48"/>
<comment type="similarity">
    <text evidence="1">Belongs to the 'GDXG' lipolytic enzyme family.</text>
</comment>
<dbReference type="GeneID" id="20645560"/>
<keyword evidence="7" id="KW-1185">Reference proteome</keyword>
<dbReference type="PANTHER" id="PTHR48081:SF8">
    <property type="entry name" value="ALPHA_BETA HYDROLASE FOLD-3 DOMAIN-CONTAINING PROTEIN-RELATED"/>
    <property type="match status" value="1"/>
</dbReference>
<feature type="compositionally biased region" description="Basic and acidic residues" evidence="4">
    <location>
        <begin position="163"/>
        <end position="183"/>
    </location>
</feature>
<protein>
    <recommendedName>
        <fullName evidence="5">Alpha/beta hydrolase fold-3 domain-containing protein</fullName>
    </recommendedName>
</protein>
<name>G4YY48_PHYSP</name>
<evidence type="ECO:0000256" key="2">
    <source>
        <dbReference type="ARBA" id="ARBA00022801"/>
    </source>
</evidence>
<organism evidence="6 7">
    <name type="scientific">Phytophthora sojae (strain P6497)</name>
    <name type="common">Soybean stem and root rot agent</name>
    <name type="synonym">Phytophthora megasperma f. sp. glycines</name>
    <dbReference type="NCBI Taxonomy" id="1094619"/>
    <lineage>
        <taxon>Eukaryota</taxon>
        <taxon>Sar</taxon>
        <taxon>Stramenopiles</taxon>
        <taxon>Oomycota</taxon>
        <taxon>Peronosporomycetes</taxon>
        <taxon>Peronosporales</taxon>
        <taxon>Peronosporaceae</taxon>
        <taxon>Phytophthora</taxon>
    </lineage>
</organism>
<dbReference type="SMR" id="G4YY48"/>
<dbReference type="EMBL" id="JH159152">
    <property type="protein sequence ID" value="EGZ26216.1"/>
    <property type="molecule type" value="Genomic_DNA"/>
</dbReference>
<dbReference type="InterPro" id="IPR029058">
    <property type="entry name" value="AB_hydrolase_fold"/>
</dbReference>
<sequence length="270" mass="29887">MSFVEVLLANYRKAPEFLSPTALNDCFDMYKYVLKHENIVPGHVVLSGDSAGGEICMTNCIRLRKENPELQPAAALCYSPMVDFSEVDSDNKASYCILVTNFADRCIATFLSSVSDPEERRQASAGWGELERFYEQGMRFKAKAEAEGAKNVEFDDKATLKKDKATVDGEPHADTKAHVDTKMHTHTKTRAVTSPQQPRHATTARSIARPAARIRLFDTAGGPAHYSYLLYWGQLASPPALDQQLVPDHLGELFGGSPNSHSFRCMIPSD</sequence>
<dbReference type="SUPFAM" id="SSF53474">
    <property type="entry name" value="alpha/beta-Hydrolases"/>
    <property type="match status" value="1"/>
</dbReference>
<evidence type="ECO:0000256" key="3">
    <source>
        <dbReference type="PROSITE-ProRule" id="PRU10038"/>
    </source>
</evidence>
<accession>G4YY48</accession>
<dbReference type="InterPro" id="IPR050300">
    <property type="entry name" value="GDXG_lipolytic_enzyme"/>
</dbReference>
<gene>
    <name evidence="6" type="ORF">PHYSODRAFT_327132</name>
</gene>
<evidence type="ECO:0000259" key="5">
    <source>
        <dbReference type="Pfam" id="PF07859"/>
    </source>
</evidence>
<dbReference type="GO" id="GO:0016787">
    <property type="term" value="F:hydrolase activity"/>
    <property type="evidence" value="ECO:0007669"/>
    <property type="project" value="UniProtKB-KW"/>
</dbReference>
<dbReference type="AlphaFoldDB" id="G4YY48"/>
<feature type="region of interest" description="Disordered" evidence="4">
    <location>
        <begin position="163"/>
        <end position="205"/>
    </location>
</feature>
<dbReference type="PROSITE" id="PS01174">
    <property type="entry name" value="LIPASE_GDXG_SER"/>
    <property type="match status" value="1"/>
</dbReference>